<evidence type="ECO:0000313" key="1">
    <source>
        <dbReference type="EMBL" id="JAE17522.1"/>
    </source>
</evidence>
<dbReference type="AlphaFoldDB" id="A0A0A9FZ20"/>
<accession>A0A0A9FZ20</accession>
<sequence>MYEQQYHPNPNNKKITHNANIALLTQNCCMPLLCPFIEKHDESPKSYRKFKNSTFYFKNSTINV</sequence>
<dbReference type="EMBL" id="GBRH01180374">
    <property type="protein sequence ID" value="JAE17522.1"/>
    <property type="molecule type" value="Transcribed_RNA"/>
</dbReference>
<protein>
    <submittedName>
        <fullName evidence="1">Uncharacterized protein</fullName>
    </submittedName>
</protein>
<proteinExistence type="predicted"/>
<reference evidence="1" key="1">
    <citation type="submission" date="2014-09" db="EMBL/GenBank/DDBJ databases">
        <authorList>
            <person name="Magalhaes I.L.F."/>
            <person name="Oliveira U."/>
            <person name="Santos F.R."/>
            <person name="Vidigal T.H.D.A."/>
            <person name="Brescovit A.D."/>
            <person name="Santos A.J."/>
        </authorList>
    </citation>
    <scope>NUCLEOTIDE SEQUENCE</scope>
    <source>
        <tissue evidence="1">Shoot tissue taken approximately 20 cm above the soil surface</tissue>
    </source>
</reference>
<reference evidence="1" key="2">
    <citation type="journal article" date="2015" name="Data Brief">
        <title>Shoot transcriptome of the giant reed, Arundo donax.</title>
        <authorList>
            <person name="Barrero R.A."/>
            <person name="Guerrero F.D."/>
            <person name="Moolhuijzen P."/>
            <person name="Goolsby J.A."/>
            <person name="Tidwell J."/>
            <person name="Bellgard S.E."/>
            <person name="Bellgard M.I."/>
        </authorList>
    </citation>
    <scope>NUCLEOTIDE SEQUENCE</scope>
    <source>
        <tissue evidence="1">Shoot tissue taken approximately 20 cm above the soil surface</tissue>
    </source>
</reference>
<organism evidence="1">
    <name type="scientific">Arundo donax</name>
    <name type="common">Giant reed</name>
    <name type="synonym">Donax arundinaceus</name>
    <dbReference type="NCBI Taxonomy" id="35708"/>
    <lineage>
        <taxon>Eukaryota</taxon>
        <taxon>Viridiplantae</taxon>
        <taxon>Streptophyta</taxon>
        <taxon>Embryophyta</taxon>
        <taxon>Tracheophyta</taxon>
        <taxon>Spermatophyta</taxon>
        <taxon>Magnoliopsida</taxon>
        <taxon>Liliopsida</taxon>
        <taxon>Poales</taxon>
        <taxon>Poaceae</taxon>
        <taxon>PACMAD clade</taxon>
        <taxon>Arundinoideae</taxon>
        <taxon>Arundineae</taxon>
        <taxon>Arundo</taxon>
    </lineage>
</organism>
<name>A0A0A9FZ20_ARUDO</name>